<keyword evidence="1" id="KW-0472">Membrane</keyword>
<proteinExistence type="predicted"/>
<evidence type="ECO:0000313" key="2">
    <source>
        <dbReference type="EMBL" id="SHL65244.1"/>
    </source>
</evidence>
<evidence type="ECO:0000256" key="1">
    <source>
        <dbReference type="SAM" id="Phobius"/>
    </source>
</evidence>
<gene>
    <name evidence="2" type="ORF">SAMN05444484_102112</name>
</gene>
<protein>
    <recommendedName>
        <fullName evidence="4">Class IIb bacteriocin, lactobin A/cerein 7B family</fullName>
    </recommendedName>
</protein>
<keyword evidence="1" id="KW-0812">Transmembrane</keyword>
<evidence type="ECO:0000313" key="3">
    <source>
        <dbReference type="Proteomes" id="UP000184028"/>
    </source>
</evidence>
<reference evidence="3" key="1">
    <citation type="submission" date="2016-11" db="EMBL/GenBank/DDBJ databases">
        <authorList>
            <person name="Varghese N."/>
            <person name="Submissions S."/>
        </authorList>
    </citation>
    <scope>NUCLEOTIDE SEQUENCE [LARGE SCALE GENOMIC DNA]</scope>
    <source>
        <strain evidence="3">DSM 24724</strain>
    </source>
</reference>
<dbReference type="AlphaFoldDB" id="A0A1M7CD95"/>
<keyword evidence="1" id="KW-1133">Transmembrane helix</keyword>
<dbReference type="STRING" id="946677.SAMN05444484_102112"/>
<feature type="transmembrane region" description="Helical" evidence="1">
    <location>
        <begin position="20"/>
        <end position="40"/>
    </location>
</feature>
<evidence type="ECO:0008006" key="4">
    <source>
        <dbReference type="Google" id="ProtNLM"/>
    </source>
</evidence>
<keyword evidence="3" id="KW-1185">Reference proteome</keyword>
<dbReference type="Proteomes" id="UP000184028">
    <property type="component" value="Unassembled WGS sequence"/>
</dbReference>
<sequence length="47" mass="5231">MDLEELNLVELNVQEVKDVEGGFIVEMNLAIFALGFYVGYHDAASVK</sequence>
<accession>A0A1M7CD95</accession>
<dbReference type="RefSeq" id="WP_143155004.1">
    <property type="nucleotide sequence ID" value="NZ_FRBT01000002.1"/>
</dbReference>
<organism evidence="2 3">
    <name type="scientific">Flavobacterium chilense</name>
    <dbReference type="NCBI Taxonomy" id="946677"/>
    <lineage>
        <taxon>Bacteria</taxon>
        <taxon>Pseudomonadati</taxon>
        <taxon>Bacteroidota</taxon>
        <taxon>Flavobacteriia</taxon>
        <taxon>Flavobacteriales</taxon>
        <taxon>Flavobacteriaceae</taxon>
        <taxon>Flavobacterium</taxon>
    </lineage>
</organism>
<name>A0A1M7CD95_9FLAO</name>
<dbReference type="EMBL" id="FRBT01000002">
    <property type="protein sequence ID" value="SHL65244.1"/>
    <property type="molecule type" value="Genomic_DNA"/>
</dbReference>